<evidence type="ECO:0000256" key="1">
    <source>
        <dbReference type="ARBA" id="ARBA00022679"/>
    </source>
</evidence>
<reference evidence="8 9" key="1">
    <citation type="submission" date="2024-06" db="EMBL/GenBank/DDBJ databases">
        <title>A chromosome-level genome assembly of beet webworm, Loxostege sticticalis.</title>
        <authorList>
            <person name="Zhang Y."/>
        </authorList>
    </citation>
    <scope>NUCLEOTIDE SEQUENCE [LARGE SCALE GENOMIC DNA]</scope>
    <source>
        <strain evidence="8">AQ026</strain>
        <tissue evidence="8">Whole body</tissue>
    </source>
</reference>
<dbReference type="Proteomes" id="UP001549920">
    <property type="component" value="Unassembled WGS sequence"/>
</dbReference>
<feature type="domain" description="CCHC-type" evidence="7">
    <location>
        <begin position="239"/>
        <end position="255"/>
    </location>
</feature>
<dbReference type="InterPro" id="IPR021109">
    <property type="entry name" value="Peptidase_aspartic_dom_sf"/>
</dbReference>
<feature type="compositionally biased region" description="Basic and acidic residues" evidence="6">
    <location>
        <begin position="583"/>
        <end position="595"/>
    </location>
</feature>
<keyword evidence="5" id="KW-0863">Zinc-finger</keyword>
<evidence type="ECO:0000256" key="5">
    <source>
        <dbReference type="PROSITE-ProRule" id="PRU00047"/>
    </source>
</evidence>
<keyword evidence="1" id="KW-0808">Transferase</keyword>
<sequence>MGGRDNNRRNSRQLDFEDAEGSGSGRSANQFTLGYSEEMVPKFSGQDKTYSSSRWAQEVEENAEIFGWSPLQQLIVGRRALIGTAALWLRSEKPFRSWEDLKTALIKEFPDSIDIKTIHELMTARKKKYNESCLDYLLTMKELGKRGKMPDYVAIKYIIDGIQDVETNKIVLYGAKTYSELKEKMQIYETVKAKMSVARKPQYSSNSATAHNAPPRKCYSCGESQHLSSQCPHKERGVKCFRCNDFGHKSTECQKSKPENHQQHPYHGDNFRVERSSWRDENQRRQADPKRTMFAETSEQRRRNVVMTEINDECTREHNELLTDTMSTVTVTPNVTKLQNVNKSTTAEKIIEFTENFGFTTAALIDTGSEVNIMTNDVHKQIGSPKYDDGKCFSLSGLGQFQINPLGKVTLDIKIDGDIYNNVVFYVVNKSCLPYDVIIGREFLTRVLLVMKDGCVRLLAKDDEWMNQRALNSTYQRSIDTTPFELLVGTKMKSKEDVELLDLILEEEKNCFMLERDDLRKSAKEYILKIQEENQRSYNKKRKESTKYKVGDFVAIKRTQFGGCLKLKPKYLGPYEVKNVKPNDRYDVEKVDHSAEGPCRTSSCADYMKPWPAGKQNDE</sequence>
<dbReference type="EMBL" id="JBEUOH010000028">
    <property type="protein sequence ID" value="KAL0859270.1"/>
    <property type="molecule type" value="Genomic_DNA"/>
</dbReference>
<keyword evidence="9" id="KW-1185">Reference proteome</keyword>
<dbReference type="PANTHER" id="PTHR37984">
    <property type="entry name" value="PROTEIN CBG26694"/>
    <property type="match status" value="1"/>
</dbReference>
<evidence type="ECO:0000256" key="6">
    <source>
        <dbReference type="SAM" id="MobiDB-lite"/>
    </source>
</evidence>
<evidence type="ECO:0000256" key="2">
    <source>
        <dbReference type="ARBA" id="ARBA00022695"/>
    </source>
</evidence>
<dbReference type="Pfam" id="PF00098">
    <property type="entry name" value="zf-CCHC"/>
    <property type="match status" value="1"/>
</dbReference>
<evidence type="ECO:0000259" key="7">
    <source>
        <dbReference type="PROSITE" id="PS50158"/>
    </source>
</evidence>
<comment type="caution">
    <text evidence="8">The sequence shown here is derived from an EMBL/GenBank/DDBJ whole genome shotgun (WGS) entry which is preliminary data.</text>
</comment>
<dbReference type="PANTHER" id="PTHR37984:SF5">
    <property type="entry name" value="PROTEIN NYNRIN-LIKE"/>
    <property type="match status" value="1"/>
</dbReference>
<name>A0ABR3H385_LOXSC</name>
<organism evidence="8 9">
    <name type="scientific">Loxostege sticticalis</name>
    <name type="common">Beet webworm moth</name>
    <dbReference type="NCBI Taxonomy" id="481309"/>
    <lineage>
        <taxon>Eukaryota</taxon>
        <taxon>Metazoa</taxon>
        <taxon>Ecdysozoa</taxon>
        <taxon>Arthropoda</taxon>
        <taxon>Hexapoda</taxon>
        <taxon>Insecta</taxon>
        <taxon>Pterygota</taxon>
        <taxon>Neoptera</taxon>
        <taxon>Endopterygota</taxon>
        <taxon>Lepidoptera</taxon>
        <taxon>Glossata</taxon>
        <taxon>Ditrysia</taxon>
        <taxon>Pyraloidea</taxon>
        <taxon>Crambidae</taxon>
        <taxon>Pyraustinae</taxon>
        <taxon>Loxostege</taxon>
    </lineage>
</organism>
<keyword evidence="4" id="KW-0255">Endonuclease</keyword>
<evidence type="ECO:0000256" key="3">
    <source>
        <dbReference type="ARBA" id="ARBA00022722"/>
    </source>
</evidence>
<dbReference type="SUPFAM" id="SSF57756">
    <property type="entry name" value="Retrovirus zinc finger-like domains"/>
    <property type="match status" value="1"/>
</dbReference>
<keyword evidence="2" id="KW-0548">Nucleotidyltransferase</keyword>
<evidence type="ECO:0000256" key="4">
    <source>
        <dbReference type="ARBA" id="ARBA00022759"/>
    </source>
</evidence>
<feature type="region of interest" description="Disordered" evidence="6">
    <location>
        <begin position="251"/>
        <end position="299"/>
    </location>
</feature>
<evidence type="ECO:0000313" key="9">
    <source>
        <dbReference type="Proteomes" id="UP001549920"/>
    </source>
</evidence>
<dbReference type="InterPro" id="IPR001878">
    <property type="entry name" value="Znf_CCHC"/>
</dbReference>
<keyword evidence="3" id="KW-0540">Nuclease</keyword>
<protein>
    <recommendedName>
        <fullName evidence="7">CCHC-type domain-containing protein</fullName>
    </recommendedName>
</protein>
<dbReference type="SUPFAM" id="SSF50630">
    <property type="entry name" value="Acid proteases"/>
    <property type="match status" value="1"/>
</dbReference>
<feature type="region of interest" description="Disordered" evidence="6">
    <location>
        <begin position="583"/>
        <end position="619"/>
    </location>
</feature>
<dbReference type="PROSITE" id="PS50158">
    <property type="entry name" value="ZF_CCHC"/>
    <property type="match status" value="2"/>
</dbReference>
<evidence type="ECO:0000313" key="8">
    <source>
        <dbReference type="EMBL" id="KAL0859270.1"/>
    </source>
</evidence>
<dbReference type="InterPro" id="IPR050951">
    <property type="entry name" value="Retrovirus_Pol_polyprotein"/>
</dbReference>
<dbReference type="Gene3D" id="2.40.70.10">
    <property type="entry name" value="Acid Proteases"/>
    <property type="match status" value="1"/>
</dbReference>
<keyword evidence="5" id="KW-0479">Metal-binding</keyword>
<dbReference type="SMART" id="SM00343">
    <property type="entry name" value="ZnF_C2HC"/>
    <property type="match status" value="2"/>
</dbReference>
<feature type="domain" description="CCHC-type" evidence="7">
    <location>
        <begin position="216"/>
        <end position="232"/>
    </location>
</feature>
<dbReference type="InterPro" id="IPR036875">
    <property type="entry name" value="Znf_CCHC_sf"/>
</dbReference>
<keyword evidence="4" id="KW-0378">Hydrolase</keyword>
<feature type="region of interest" description="Disordered" evidence="6">
    <location>
        <begin position="1"/>
        <end position="31"/>
    </location>
</feature>
<dbReference type="CDD" id="cd00303">
    <property type="entry name" value="retropepsin_like"/>
    <property type="match status" value="1"/>
</dbReference>
<accession>A0ABR3H385</accession>
<gene>
    <name evidence="8" type="ORF">ABMA27_011080</name>
</gene>
<proteinExistence type="predicted"/>
<keyword evidence="5" id="KW-0862">Zinc</keyword>
<feature type="compositionally biased region" description="Basic and acidic residues" evidence="6">
    <location>
        <begin position="1"/>
        <end position="15"/>
    </location>
</feature>
<dbReference type="Gene3D" id="4.10.60.10">
    <property type="entry name" value="Zinc finger, CCHC-type"/>
    <property type="match status" value="1"/>
</dbReference>